<dbReference type="Pfam" id="PF01370">
    <property type="entry name" value="Epimerase"/>
    <property type="match status" value="1"/>
</dbReference>
<gene>
    <name evidence="12" type="primary">galE</name>
    <name evidence="12" type="ORF">P0Y56_12300</name>
</gene>
<protein>
    <recommendedName>
        <fullName evidence="6 10">UDP-glucose 4-epimerase</fullName>
        <ecNumber evidence="5 10">5.1.3.2</ecNumber>
    </recommendedName>
</protein>
<comment type="similarity">
    <text evidence="4 10">Belongs to the NAD(P)-dependent epimerase/dehydratase family.</text>
</comment>
<evidence type="ECO:0000313" key="13">
    <source>
        <dbReference type="Proteomes" id="UP001218362"/>
    </source>
</evidence>
<dbReference type="EMBL" id="CP119316">
    <property type="protein sequence ID" value="WEK45805.1"/>
    <property type="molecule type" value="Genomic_DNA"/>
</dbReference>
<keyword evidence="9 10" id="KW-0119">Carbohydrate metabolism</keyword>
<evidence type="ECO:0000256" key="8">
    <source>
        <dbReference type="ARBA" id="ARBA00023235"/>
    </source>
</evidence>
<evidence type="ECO:0000256" key="2">
    <source>
        <dbReference type="ARBA" id="ARBA00001911"/>
    </source>
</evidence>
<evidence type="ECO:0000256" key="9">
    <source>
        <dbReference type="ARBA" id="ARBA00023277"/>
    </source>
</evidence>
<dbReference type="PANTHER" id="PTHR43725:SF53">
    <property type="entry name" value="UDP-ARABINOSE 4-EPIMERASE 1"/>
    <property type="match status" value="1"/>
</dbReference>
<dbReference type="AlphaFoldDB" id="A0AAJ6BNW7"/>
<accession>A0AAJ6BNW7</accession>
<evidence type="ECO:0000256" key="1">
    <source>
        <dbReference type="ARBA" id="ARBA00000083"/>
    </source>
</evidence>
<evidence type="ECO:0000256" key="5">
    <source>
        <dbReference type="ARBA" id="ARBA00013189"/>
    </source>
</evidence>
<name>A0AAJ6BNW7_9SPHN</name>
<reference evidence="12" key="1">
    <citation type="submission" date="2023-03" db="EMBL/GenBank/DDBJ databases">
        <title>Andean soil-derived lignocellulolytic bacterial consortium as a source of novel taxa and putative plastic-active enzymes.</title>
        <authorList>
            <person name="Diaz-Garcia L."/>
            <person name="Chuvochina M."/>
            <person name="Feuerriegel G."/>
            <person name="Bunk B."/>
            <person name="Sproer C."/>
            <person name="Streit W.R."/>
            <person name="Rodriguez L.M."/>
            <person name="Overmann J."/>
            <person name="Jimenez D.J."/>
        </authorList>
    </citation>
    <scope>NUCLEOTIDE SEQUENCE</scope>
    <source>
        <strain evidence="12">MAG 26</strain>
    </source>
</reference>
<dbReference type="GO" id="GO:0003978">
    <property type="term" value="F:UDP-glucose 4-epimerase activity"/>
    <property type="evidence" value="ECO:0007669"/>
    <property type="project" value="UniProtKB-UniRule"/>
</dbReference>
<organism evidence="12 13">
    <name type="scientific">Candidatus Andeanibacterium colombiense</name>
    <dbReference type="NCBI Taxonomy" id="3121345"/>
    <lineage>
        <taxon>Bacteria</taxon>
        <taxon>Pseudomonadati</taxon>
        <taxon>Pseudomonadota</taxon>
        <taxon>Alphaproteobacteria</taxon>
        <taxon>Sphingomonadales</taxon>
        <taxon>Sphingomonadaceae</taxon>
        <taxon>Candidatus Andeanibacterium</taxon>
    </lineage>
</organism>
<sequence length="335" mass="35871">MTTKLPVLVTGGAGYIGSHAVLALLDRGWPVTVIDNLTTGFRFAVPEGVPLYEGDIEDGALLARIFAEQRIGAVMHFAGSIIVPESVENPLKYYHNNTAKSRALIAAAVAAGVSHFIFSSTAATYGISEVSPVSEDSPKLPINPYGMSKLMTEIMLADTAKAHPLNYCALRYFNVAGADPQARSGQSTAGATHLIKVAVEAALGKRDSVAVFGTDYATPDGTGVRDYIHVSDLAAAHVLALEELIAQPDQSLTMNCGYGRGFSVLEVLDAVDRVTNLKLERVLGPRRAGDPDSLISDNRRIRQTLPWVPQHADLDTIIGHALAWERKLTELRGEG</sequence>
<feature type="domain" description="NAD-dependent epimerase/dehydratase" evidence="11">
    <location>
        <begin position="7"/>
        <end position="246"/>
    </location>
</feature>
<comment type="pathway">
    <text evidence="3 10">Carbohydrate metabolism; galactose metabolism.</text>
</comment>
<dbReference type="Gene3D" id="3.90.25.10">
    <property type="entry name" value="UDP-galactose 4-epimerase, domain 1"/>
    <property type="match status" value="1"/>
</dbReference>
<evidence type="ECO:0000259" key="11">
    <source>
        <dbReference type="Pfam" id="PF01370"/>
    </source>
</evidence>
<comment type="subunit">
    <text evidence="10">Homodimer.</text>
</comment>
<dbReference type="SUPFAM" id="SSF51735">
    <property type="entry name" value="NAD(P)-binding Rossmann-fold domains"/>
    <property type="match status" value="1"/>
</dbReference>
<dbReference type="NCBIfam" id="TIGR01179">
    <property type="entry name" value="galE"/>
    <property type="match status" value="1"/>
</dbReference>
<evidence type="ECO:0000256" key="7">
    <source>
        <dbReference type="ARBA" id="ARBA00023027"/>
    </source>
</evidence>
<proteinExistence type="inferred from homology"/>
<dbReference type="PANTHER" id="PTHR43725">
    <property type="entry name" value="UDP-GLUCOSE 4-EPIMERASE"/>
    <property type="match status" value="1"/>
</dbReference>
<dbReference type="Proteomes" id="UP001218362">
    <property type="component" value="Chromosome"/>
</dbReference>
<evidence type="ECO:0000256" key="6">
    <source>
        <dbReference type="ARBA" id="ARBA00018569"/>
    </source>
</evidence>
<comment type="cofactor">
    <cofactor evidence="2 10">
        <name>NAD(+)</name>
        <dbReference type="ChEBI" id="CHEBI:57540"/>
    </cofactor>
</comment>
<keyword evidence="7 10" id="KW-0520">NAD</keyword>
<evidence type="ECO:0000256" key="4">
    <source>
        <dbReference type="ARBA" id="ARBA00007637"/>
    </source>
</evidence>
<dbReference type="InterPro" id="IPR005886">
    <property type="entry name" value="UDP_G4E"/>
</dbReference>
<dbReference type="InterPro" id="IPR036291">
    <property type="entry name" value="NAD(P)-bd_dom_sf"/>
</dbReference>
<evidence type="ECO:0000256" key="10">
    <source>
        <dbReference type="RuleBase" id="RU366046"/>
    </source>
</evidence>
<comment type="catalytic activity">
    <reaction evidence="1 10">
        <text>UDP-alpha-D-glucose = UDP-alpha-D-galactose</text>
        <dbReference type="Rhea" id="RHEA:22168"/>
        <dbReference type="ChEBI" id="CHEBI:58885"/>
        <dbReference type="ChEBI" id="CHEBI:66914"/>
        <dbReference type="EC" id="5.1.3.2"/>
    </reaction>
</comment>
<evidence type="ECO:0000313" key="12">
    <source>
        <dbReference type="EMBL" id="WEK45805.1"/>
    </source>
</evidence>
<dbReference type="EC" id="5.1.3.2" evidence="5 10"/>
<dbReference type="InterPro" id="IPR001509">
    <property type="entry name" value="Epimerase_deHydtase"/>
</dbReference>
<keyword evidence="8 10" id="KW-0413">Isomerase</keyword>
<dbReference type="CDD" id="cd05247">
    <property type="entry name" value="UDP_G4E_1_SDR_e"/>
    <property type="match status" value="1"/>
</dbReference>
<dbReference type="KEGG" id="acob:P0Y56_12300"/>
<evidence type="ECO:0000256" key="3">
    <source>
        <dbReference type="ARBA" id="ARBA00004947"/>
    </source>
</evidence>
<dbReference type="Gene3D" id="3.40.50.720">
    <property type="entry name" value="NAD(P)-binding Rossmann-like Domain"/>
    <property type="match status" value="1"/>
</dbReference>
<dbReference type="GO" id="GO:0033499">
    <property type="term" value="P:galactose catabolic process via UDP-galactose, Leloir pathway"/>
    <property type="evidence" value="ECO:0007669"/>
    <property type="project" value="TreeGrafter"/>
</dbReference>